<feature type="domain" description="AB hydrolase-1" evidence="2">
    <location>
        <begin position="43"/>
        <end position="266"/>
    </location>
</feature>
<reference evidence="3 4" key="1">
    <citation type="submission" date="2023-08" db="EMBL/GenBank/DDBJ databases">
        <authorList>
            <person name="Park J.-S."/>
        </authorList>
    </citation>
    <scope>NUCLEOTIDE SEQUENCE [LARGE SCALE GENOMIC DNA]</scope>
    <source>
        <strain evidence="3 4">2205SS18-9</strain>
    </source>
</reference>
<sequence>MDTWKRELISTSRGTFEVFEKGNGEPLCITHLYSEFNESGDYFAKTFTETHRVILVNLREAGDSEKAVHAYELSMLETVFDLEAIREALHLKTWGYAGHSTGGILGLVYGIYFSVSLEFLIVVGAAARDYMTFSKDCIYHAEHPLFHKMQDLIESLKQPDLTPEDRKEISIERTKLSLVKPEKYTEYFNRNISKKMSRIRMDYFAREMQLLDVTKKLKLIIVPTLIMCGKYDVQCPLEYSFEINQLIPGSKLVVFDHSNHYPFLEEEKLFLKEVNLFLKG</sequence>
<evidence type="ECO:0000313" key="4">
    <source>
        <dbReference type="Proteomes" id="UP001231941"/>
    </source>
</evidence>
<gene>
    <name evidence="3" type="ORF">Q5Y73_12515</name>
</gene>
<comment type="caution">
    <text evidence="3">The sequence shown here is derived from an EMBL/GenBank/DDBJ whole genome shotgun (WGS) entry which is preliminary data.</text>
</comment>
<dbReference type="Pfam" id="PF00561">
    <property type="entry name" value="Abhydrolase_1"/>
    <property type="match status" value="1"/>
</dbReference>
<proteinExistence type="predicted"/>
<accession>A0ABT9J1Q1</accession>
<evidence type="ECO:0000259" key="2">
    <source>
        <dbReference type="Pfam" id="PF00561"/>
    </source>
</evidence>
<name>A0ABT9J1Q1_9BACL</name>
<evidence type="ECO:0000313" key="3">
    <source>
        <dbReference type="EMBL" id="MDP5274934.1"/>
    </source>
</evidence>
<keyword evidence="1 3" id="KW-0378">Hydrolase</keyword>
<protein>
    <submittedName>
        <fullName evidence="3">Alpha/beta hydrolase</fullName>
    </submittedName>
</protein>
<dbReference type="SUPFAM" id="SSF53474">
    <property type="entry name" value="alpha/beta-Hydrolases"/>
    <property type="match status" value="1"/>
</dbReference>
<dbReference type="PANTHER" id="PTHR43798">
    <property type="entry name" value="MONOACYLGLYCEROL LIPASE"/>
    <property type="match status" value="1"/>
</dbReference>
<keyword evidence="4" id="KW-1185">Reference proteome</keyword>
<organism evidence="3 4">
    <name type="scientific">Chengkuizengella axinellae</name>
    <dbReference type="NCBI Taxonomy" id="3064388"/>
    <lineage>
        <taxon>Bacteria</taxon>
        <taxon>Bacillati</taxon>
        <taxon>Bacillota</taxon>
        <taxon>Bacilli</taxon>
        <taxon>Bacillales</taxon>
        <taxon>Paenibacillaceae</taxon>
        <taxon>Chengkuizengella</taxon>
    </lineage>
</organism>
<dbReference type="Proteomes" id="UP001231941">
    <property type="component" value="Unassembled WGS sequence"/>
</dbReference>
<dbReference type="InterPro" id="IPR029058">
    <property type="entry name" value="AB_hydrolase_fold"/>
</dbReference>
<dbReference type="InterPro" id="IPR000073">
    <property type="entry name" value="AB_hydrolase_1"/>
</dbReference>
<dbReference type="PANTHER" id="PTHR43798:SF31">
    <property type="entry name" value="AB HYDROLASE SUPERFAMILY PROTEIN YCLE"/>
    <property type="match status" value="1"/>
</dbReference>
<dbReference type="InterPro" id="IPR050266">
    <property type="entry name" value="AB_hydrolase_sf"/>
</dbReference>
<dbReference type="GO" id="GO:0016787">
    <property type="term" value="F:hydrolase activity"/>
    <property type="evidence" value="ECO:0007669"/>
    <property type="project" value="UniProtKB-KW"/>
</dbReference>
<dbReference type="EMBL" id="JAVAMP010000005">
    <property type="protein sequence ID" value="MDP5274934.1"/>
    <property type="molecule type" value="Genomic_DNA"/>
</dbReference>
<dbReference type="Gene3D" id="3.40.50.1820">
    <property type="entry name" value="alpha/beta hydrolase"/>
    <property type="match status" value="1"/>
</dbReference>
<evidence type="ECO:0000256" key="1">
    <source>
        <dbReference type="ARBA" id="ARBA00022801"/>
    </source>
</evidence>
<dbReference type="RefSeq" id="WP_305992244.1">
    <property type="nucleotide sequence ID" value="NZ_JAVAMP010000005.1"/>
</dbReference>